<proteinExistence type="inferred from homology"/>
<feature type="domain" description="Reverse transcriptase" evidence="2">
    <location>
        <begin position="1"/>
        <end position="226"/>
    </location>
</feature>
<evidence type="ECO:0000313" key="4">
    <source>
        <dbReference type="Proteomes" id="UP001139028"/>
    </source>
</evidence>
<evidence type="ECO:0000256" key="1">
    <source>
        <dbReference type="ARBA" id="ARBA00034120"/>
    </source>
</evidence>
<accession>A0A9X2J8G2</accession>
<protein>
    <submittedName>
        <fullName evidence="3">Reverse transcriptase/maturase family protein</fullName>
    </submittedName>
</protein>
<keyword evidence="3" id="KW-0548">Nucleotidyltransferase</keyword>
<comment type="caution">
    <text evidence="3">The sequence shown here is derived from an EMBL/GenBank/DDBJ whole genome shotgun (WGS) entry which is preliminary data.</text>
</comment>
<dbReference type="Pfam" id="PF00078">
    <property type="entry name" value="RVT_1"/>
    <property type="match status" value="1"/>
</dbReference>
<comment type="similarity">
    <text evidence="1">Belongs to the bacterial reverse transcriptase family.</text>
</comment>
<dbReference type="RefSeq" id="WP_252472812.1">
    <property type="nucleotide sequence ID" value="NZ_JALBWM010000210.1"/>
</dbReference>
<sequence>MAEAYKSISRKETRGLDGENWGDFGTNLRERTLDLHARLHRQCYRPQAVCRKADGSQRPIGITAVVDKVVQQALVWILEAIYEMDFLGFSYGFRSGRNQHRALDAIAVAIEQKPVSWILDADISQFFDTIDHGWLLRFLAHRIADRRLLHLIERIVKAGVVDDGRFTKSRIGTPQGAVISPLLANIYLHYVLDLWAHQWLQQSARGACYIVRYADAGNSLQSTSFK</sequence>
<keyword evidence="3" id="KW-0695">RNA-directed DNA polymerase</keyword>
<gene>
    <name evidence="3" type="ORF">MO867_21155</name>
</gene>
<evidence type="ECO:0000259" key="2">
    <source>
        <dbReference type="PROSITE" id="PS50878"/>
    </source>
</evidence>
<dbReference type="PANTHER" id="PTHR34047:SF8">
    <property type="entry name" value="PROTEIN YKFC"/>
    <property type="match status" value="1"/>
</dbReference>
<dbReference type="EMBL" id="JALBWM010000210">
    <property type="protein sequence ID" value="MCO1336840.1"/>
    <property type="molecule type" value="Genomic_DNA"/>
</dbReference>
<keyword evidence="4" id="KW-1185">Reference proteome</keyword>
<dbReference type="InterPro" id="IPR043502">
    <property type="entry name" value="DNA/RNA_pol_sf"/>
</dbReference>
<dbReference type="CDD" id="cd01651">
    <property type="entry name" value="RT_G2_intron"/>
    <property type="match status" value="1"/>
</dbReference>
<dbReference type="InterPro" id="IPR000477">
    <property type="entry name" value="RT_dom"/>
</dbReference>
<name>A0A9X2J8G2_9GAMM</name>
<dbReference type="PANTHER" id="PTHR34047">
    <property type="entry name" value="NUCLEAR INTRON MATURASE 1, MITOCHONDRIAL-RELATED"/>
    <property type="match status" value="1"/>
</dbReference>
<evidence type="ECO:0000313" key="3">
    <source>
        <dbReference type="EMBL" id="MCO1336840.1"/>
    </source>
</evidence>
<organism evidence="3 4">
    <name type="scientific">Microbulbifer okhotskensis</name>
    <dbReference type="NCBI Taxonomy" id="2926617"/>
    <lineage>
        <taxon>Bacteria</taxon>
        <taxon>Pseudomonadati</taxon>
        <taxon>Pseudomonadota</taxon>
        <taxon>Gammaproteobacteria</taxon>
        <taxon>Cellvibrionales</taxon>
        <taxon>Microbulbiferaceae</taxon>
        <taxon>Microbulbifer</taxon>
    </lineage>
</organism>
<dbReference type="SUPFAM" id="SSF56672">
    <property type="entry name" value="DNA/RNA polymerases"/>
    <property type="match status" value="1"/>
</dbReference>
<reference evidence="3" key="1">
    <citation type="journal article" date="2022" name="Arch. Microbiol.">
        <title>Microbulbifer okhotskensis sp. nov., isolated from a deep bottom sediment of the Okhotsk Sea.</title>
        <authorList>
            <person name="Romanenko L."/>
            <person name="Kurilenko V."/>
            <person name="Otstavnykh N."/>
            <person name="Velansky P."/>
            <person name="Isaeva M."/>
            <person name="Mikhailov V."/>
        </authorList>
    </citation>
    <scope>NUCLEOTIDE SEQUENCE</scope>
    <source>
        <strain evidence="3">OS29</strain>
    </source>
</reference>
<dbReference type="InterPro" id="IPR051083">
    <property type="entry name" value="GrpII_Intron_Splice-Mob/Def"/>
</dbReference>
<keyword evidence="3" id="KW-0808">Transferase</keyword>
<dbReference type="Proteomes" id="UP001139028">
    <property type="component" value="Unassembled WGS sequence"/>
</dbReference>
<dbReference type="AlphaFoldDB" id="A0A9X2J8G2"/>
<dbReference type="PROSITE" id="PS50878">
    <property type="entry name" value="RT_POL"/>
    <property type="match status" value="1"/>
</dbReference>
<dbReference type="GO" id="GO:0003964">
    <property type="term" value="F:RNA-directed DNA polymerase activity"/>
    <property type="evidence" value="ECO:0007669"/>
    <property type="project" value="UniProtKB-KW"/>
</dbReference>